<evidence type="ECO:0000313" key="3">
    <source>
        <dbReference type="Proteomes" id="UP001200110"/>
    </source>
</evidence>
<evidence type="ECO:0000313" key="2">
    <source>
        <dbReference type="EMBL" id="MCF8587159.1"/>
    </source>
</evidence>
<reference evidence="2 3" key="1">
    <citation type="submission" date="2022-01" db="EMBL/GenBank/DDBJ databases">
        <authorList>
            <person name="Huang Y."/>
        </authorList>
    </citation>
    <scope>NUCLEOTIDE SEQUENCE [LARGE SCALE GENOMIC DNA]</scope>
    <source>
        <strain evidence="2 3">HY366</strain>
    </source>
</reference>
<dbReference type="Proteomes" id="UP001200110">
    <property type="component" value="Unassembled WGS sequence"/>
</dbReference>
<keyword evidence="1" id="KW-1133">Transmembrane helix</keyword>
<evidence type="ECO:0000256" key="1">
    <source>
        <dbReference type="SAM" id="Phobius"/>
    </source>
</evidence>
<protein>
    <submittedName>
        <fullName evidence="2">Uncharacterized protein</fullName>
    </submittedName>
</protein>
<comment type="caution">
    <text evidence="2">The sequence shown here is derived from an EMBL/GenBank/DDBJ whole genome shotgun (WGS) entry which is preliminary data.</text>
</comment>
<name>A0ABS9INM8_9ACTN</name>
<organism evidence="2 3">
    <name type="scientific">Gordonia liuliyuniae</name>
    <dbReference type="NCBI Taxonomy" id="2911517"/>
    <lineage>
        <taxon>Bacteria</taxon>
        <taxon>Bacillati</taxon>
        <taxon>Actinomycetota</taxon>
        <taxon>Actinomycetes</taxon>
        <taxon>Mycobacteriales</taxon>
        <taxon>Gordoniaceae</taxon>
        <taxon>Gordonia</taxon>
    </lineage>
</organism>
<dbReference type="EMBL" id="JAKKOR010000001">
    <property type="protein sequence ID" value="MCF8587159.1"/>
    <property type="molecule type" value="Genomic_DNA"/>
</dbReference>
<keyword evidence="3" id="KW-1185">Reference proteome</keyword>
<dbReference type="RefSeq" id="WP_236996382.1">
    <property type="nucleotide sequence ID" value="NZ_JAKKOR010000001.1"/>
</dbReference>
<proteinExistence type="predicted"/>
<keyword evidence="1" id="KW-0472">Membrane</keyword>
<accession>A0ABS9INM8</accession>
<feature type="transmembrane region" description="Helical" evidence="1">
    <location>
        <begin position="31"/>
        <end position="57"/>
    </location>
</feature>
<keyword evidence="1" id="KW-0812">Transmembrane</keyword>
<sequence length="189" mass="21061">MIDRQTAEWLSHARTPQTRARIRQWSRRDDLSVVILLVGFVAFVVAIPVGIGLGIWFWIDGIDRFEVFYWLYGSSLGVLLVGVALNAVTTYRLTEARFADGRCTIGVIEDVIRLPSNDVDANPTYALAVRAAPPEQAALSRTIHWGSGDSSGPDDSWIGRAIRFRHNTFDPDAQQDALFGGWPDDTERS</sequence>
<gene>
    <name evidence="2" type="ORF">L5G33_01600</name>
</gene>
<feature type="transmembrane region" description="Helical" evidence="1">
    <location>
        <begin position="69"/>
        <end position="88"/>
    </location>
</feature>